<reference evidence="12 13" key="1">
    <citation type="submission" date="2019-03" db="EMBL/GenBank/DDBJ databases">
        <title>Sequencing 23 genomes of Wallemia ichthyophaga.</title>
        <authorList>
            <person name="Gostincar C."/>
        </authorList>
    </citation>
    <scope>NUCLEOTIDE SEQUENCE [LARGE SCALE GENOMIC DNA]</scope>
    <source>
        <strain evidence="12 13">EXF-6200</strain>
    </source>
</reference>
<feature type="compositionally biased region" description="Gly residues" evidence="9">
    <location>
        <begin position="14"/>
        <end position="28"/>
    </location>
</feature>
<feature type="compositionally biased region" description="Basic and acidic residues" evidence="9">
    <location>
        <begin position="430"/>
        <end position="453"/>
    </location>
</feature>
<dbReference type="GO" id="GO:0005737">
    <property type="term" value="C:cytoplasm"/>
    <property type="evidence" value="ECO:0007669"/>
    <property type="project" value="UniProtKB-SubCell"/>
</dbReference>
<feature type="compositionally biased region" description="Basic residues" evidence="9">
    <location>
        <begin position="467"/>
        <end position="476"/>
    </location>
</feature>
<comment type="caution">
    <text evidence="12">The sequence shown here is derived from an EMBL/GenBank/DDBJ whole genome shotgun (WGS) entry which is preliminary data.</text>
</comment>
<dbReference type="GO" id="GO:0005634">
    <property type="term" value="C:nucleus"/>
    <property type="evidence" value="ECO:0007669"/>
    <property type="project" value="UniProtKB-SubCell"/>
</dbReference>
<feature type="region of interest" description="Disordered" evidence="9">
    <location>
        <begin position="224"/>
        <end position="257"/>
    </location>
</feature>
<dbReference type="GO" id="GO:0008380">
    <property type="term" value="P:RNA splicing"/>
    <property type="evidence" value="ECO:0007669"/>
    <property type="project" value="UniProtKB-KW"/>
</dbReference>
<evidence type="ECO:0000256" key="6">
    <source>
        <dbReference type="ARBA" id="ARBA00022664"/>
    </source>
</evidence>
<keyword evidence="5" id="KW-0963">Cytoplasm</keyword>
<evidence type="ECO:0000256" key="5">
    <source>
        <dbReference type="ARBA" id="ARBA00022490"/>
    </source>
</evidence>
<dbReference type="Pfam" id="PF01424">
    <property type="entry name" value="R3H"/>
    <property type="match status" value="1"/>
</dbReference>
<dbReference type="SMART" id="SM00443">
    <property type="entry name" value="G_patch"/>
    <property type="match status" value="1"/>
</dbReference>
<organism evidence="12 13">
    <name type="scientific">Wallemia ichthyophaga</name>
    <dbReference type="NCBI Taxonomy" id="245174"/>
    <lineage>
        <taxon>Eukaryota</taxon>
        <taxon>Fungi</taxon>
        <taxon>Dikarya</taxon>
        <taxon>Basidiomycota</taxon>
        <taxon>Wallemiomycotina</taxon>
        <taxon>Wallemiomycetes</taxon>
        <taxon>Wallemiales</taxon>
        <taxon>Wallemiaceae</taxon>
        <taxon>Wallemia</taxon>
    </lineage>
</organism>
<dbReference type="GO" id="GO:0003676">
    <property type="term" value="F:nucleic acid binding"/>
    <property type="evidence" value="ECO:0007669"/>
    <property type="project" value="UniProtKB-UniRule"/>
</dbReference>
<feature type="compositionally biased region" description="Polar residues" evidence="9">
    <location>
        <begin position="522"/>
        <end position="534"/>
    </location>
</feature>
<evidence type="ECO:0000256" key="7">
    <source>
        <dbReference type="ARBA" id="ARBA00023187"/>
    </source>
</evidence>
<evidence type="ECO:0000256" key="2">
    <source>
        <dbReference type="ARBA" id="ARBA00004496"/>
    </source>
</evidence>
<feature type="compositionally biased region" description="Low complexity" evidence="9">
    <location>
        <begin position="227"/>
        <end position="241"/>
    </location>
</feature>
<feature type="domain" description="G-patch" evidence="10">
    <location>
        <begin position="931"/>
        <end position="975"/>
    </location>
</feature>
<keyword evidence="8" id="KW-0539">Nucleus</keyword>
<feature type="compositionally biased region" description="Polar residues" evidence="9">
    <location>
        <begin position="676"/>
        <end position="692"/>
    </location>
</feature>
<evidence type="ECO:0000259" key="10">
    <source>
        <dbReference type="PROSITE" id="PS50174"/>
    </source>
</evidence>
<dbReference type="Gene3D" id="3.30.1370.50">
    <property type="entry name" value="R3H-like domain"/>
    <property type="match status" value="1"/>
</dbReference>
<dbReference type="GO" id="GO:0006397">
    <property type="term" value="P:mRNA processing"/>
    <property type="evidence" value="ECO:0007669"/>
    <property type="project" value="UniProtKB-KW"/>
</dbReference>
<dbReference type="InterPro" id="IPR001374">
    <property type="entry name" value="R3H_dom"/>
</dbReference>
<evidence type="ECO:0000256" key="4">
    <source>
        <dbReference type="ARBA" id="ARBA00018964"/>
    </source>
</evidence>
<evidence type="ECO:0000256" key="1">
    <source>
        <dbReference type="ARBA" id="ARBA00004123"/>
    </source>
</evidence>
<feature type="region of interest" description="Disordered" evidence="9">
    <location>
        <begin position="1"/>
        <end position="61"/>
    </location>
</feature>
<gene>
    <name evidence="12" type="ORF">E3P86_00536</name>
</gene>
<accession>A0A4T0FBL1</accession>
<feature type="domain" description="R3H" evidence="11">
    <location>
        <begin position="799"/>
        <end position="862"/>
    </location>
</feature>
<comment type="subcellular location">
    <subcellularLocation>
        <location evidence="2">Cytoplasm</location>
    </subcellularLocation>
    <subcellularLocation>
        <location evidence="1">Nucleus</location>
    </subcellularLocation>
</comment>
<dbReference type="PROSITE" id="PS51061">
    <property type="entry name" value="R3H"/>
    <property type="match status" value="1"/>
</dbReference>
<feature type="compositionally biased region" description="Acidic residues" evidence="9">
    <location>
        <begin position="548"/>
        <end position="565"/>
    </location>
</feature>
<dbReference type="Pfam" id="PF01585">
    <property type="entry name" value="G-patch"/>
    <property type="match status" value="1"/>
</dbReference>
<dbReference type="CDD" id="cd02646">
    <property type="entry name" value="R3H_G-patch"/>
    <property type="match status" value="1"/>
</dbReference>
<dbReference type="PANTHER" id="PTHR14195">
    <property type="entry name" value="G PATCH DOMAIN CONTAINING PROTEIN 2"/>
    <property type="match status" value="1"/>
</dbReference>
<evidence type="ECO:0000313" key="12">
    <source>
        <dbReference type="EMBL" id="TIB42001.1"/>
    </source>
</evidence>
<proteinExistence type="inferred from homology"/>
<dbReference type="InterPro" id="IPR036867">
    <property type="entry name" value="R3H_dom_sf"/>
</dbReference>
<dbReference type="EMBL" id="SPOI01000012">
    <property type="protein sequence ID" value="TIB42001.1"/>
    <property type="molecule type" value="Genomic_DNA"/>
</dbReference>
<dbReference type="InterPro" id="IPR000467">
    <property type="entry name" value="G_patch_dom"/>
</dbReference>
<dbReference type="PROSITE" id="PS50174">
    <property type="entry name" value="G_PATCH"/>
    <property type="match status" value="1"/>
</dbReference>
<feature type="region of interest" description="Disordered" evidence="9">
    <location>
        <begin position="75"/>
        <end position="119"/>
    </location>
</feature>
<evidence type="ECO:0000259" key="11">
    <source>
        <dbReference type="PROSITE" id="PS51061"/>
    </source>
</evidence>
<feature type="region of interest" description="Disordered" evidence="9">
    <location>
        <begin position="675"/>
        <end position="755"/>
    </location>
</feature>
<feature type="region of interest" description="Disordered" evidence="9">
    <location>
        <begin position="410"/>
        <end position="566"/>
    </location>
</feature>
<dbReference type="InterPro" id="IPR034082">
    <property type="entry name" value="R3H_G-patch"/>
</dbReference>
<dbReference type="AlphaFoldDB" id="A0A4T0FBL1"/>
<evidence type="ECO:0000256" key="9">
    <source>
        <dbReference type="SAM" id="MobiDB-lite"/>
    </source>
</evidence>
<keyword evidence="7" id="KW-0508">mRNA splicing</keyword>
<dbReference type="SMART" id="SM00393">
    <property type="entry name" value="R3H"/>
    <property type="match status" value="1"/>
</dbReference>
<feature type="compositionally biased region" description="Polar residues" evidence="9">
    <location>
        <begin position="410"/>
        <end position="423"/>
    </location>
</feature>
<evidence type="ECO:0000313" key="13">
    <source>
        <dbReference type="Proteomes" id="UP000310689"/>
    </source>
</evidence>
<keyword evidence="6" id="KW-0507">mRNA processing</keyword>
<evidence type="ECO:0000256" key="3">
    <source>
        <dbReference type="ARBA" id="ARBA00010306"/>
    </source>
</evidence>
<feature type="compositionally biased region" description="Polar residues" evidence="9">
    <location>
        <begin position="51"/>
        <end position="61"/>
    </location>
</feature>
<dbReference type="Proteomes" id="UP000310689">
    <property type="component" value="Unassembled WGS sequence"/>
</dbReference>
<dbReference type="InterPro" id="IPR051189">
    <property type="entry name" value="Splicing_assoc_domain"/>
</dbReference>
<sequence length="975" mass="107532">MPKNHFRSNNKSARGGGDSSGNGSNRGRGGFRGRGRGRGTPRTGRGGLQYQPGSMNTMGLDYNQMNTESELPRYSTVDIHKSAPTAPKKDRGPGIKQQMPYFVNDSKGKAKGGHKGLGYVRKSAEEEAAIAERKMGKGKSRGANPNANPLLQPIAFVKGTSSWDKDMDLSKIKMAAETKDAEDVFVQIPTEQVADETVDQTVDTSDAGDVFAEEEDVSNILQDAPDTSNFATSATESAFTAGEEDDVEEKETQQVKLDTSMPSISKLNIEESSIGDMSLINTSIADTSINTVTEPNATKNDIKDDEEIEDQMIDNDDLFVVDSNPSEVPESLKPKDSAAIVVNERVDDAEDVEMSANPHHTFSRSDIVEVEEPVLSNVPEKKNSKLFTTMQNDNLFKNVHELGQMFATGNKPTFQDFTFSSDFNNKKNNKKDNKNMKQGEKLFDEPLEAREGDSDLEWGSDGPPPPKNKHSKKANQTKKPTLDDELVADWLENTRQDVSDEESGGETAAGPFGADDTALRSFANSMSQNQNTITDLKIDKRLRKEAREEAELDGESSSDSDDVDSEFEKAEDFKFDFSDNESLEMEDEMYLDSSLSSDEAYELGRARAKAAKSDGVVTQRDRMGKGANKGKKRADDFMDDFDELMEFDDFEGKHNKWDEEEQFLDELASIIESKKQNLQKAKSSSRQGSRQGKYSYDDYGDVYGDDGEDSEEDFALDPRDLIFPTSSKKKKAKVPPQLQRMWDQDRARKAEKKKIREQVRMADALSPYTKTKGKKGKKMQAKAIKAAAELSDDEMLPDFYNTETINTEIQSFVDVPQRKMMKLPPMDNKSRKQIHMLADAYGLKSKSIGKGVGRHIMLLKTGRTGQNVDYGVVSKAAKACDKGGIGNFYKTLHLARKAASGSKKGDGGAKPKMIKHTEGTIVGHEAQPIGQESVGYKMLATMGWNHGQKMGQSGEGLEAPVAAVIKNSRLGLGAT</sequence>
<comment type="similarity">
    <text evidence="3">Belongs to the SQS1 family.</text>
</comment>
<dbReference type="SUPFAM" id="SSF82708">
    <property type="entry name" value="R3H domain"/>
    <property type="match status" value="1"/>
</dbReference>
<protein>
    <recommendedName>
        <fullName evidence="4">Protein SQS1</fullName>
    </recommendedName>
</protein>
<feature type="compositionally biased region" description="Basic residues" evidence="9">
    <location>
        <begin position="29"/>
        <end position="39"/>
    </location>
</feature>
<feature type="compositionally biased region" description="Basic and acidic residues" evidence="9">
    <location>
        <begin position="742"/>
        <end position="755"/>
    </location>
</feature>
<evidence type="ECO:0000256" key="8">
    <source>
        <dbReference type="ARBA" id="ARBA00023242"/>
    </source>
</evidence>
<feature type="region of interest" description="Disordered" evidence="9">
    <location>
        <begin position="608"/>
        <end position="634"/>
    </location>
</feature>
<feature type="compositionally biased region" description="Acidic residues" evidence="9">
    <location>
        <begin position="698"/>
        <end position="715"/>
    </location>
</feature>
<name>A0A4T0FBL1_WALIC</name>